<accession>A0A165FP21</accession>
<evidence type="ECO:0000313" key="3">
    <source>
        <dbReference type="EMBL" id="KZV89303.1"/>
    </source>
</evidence>
<keyword evidence="1" id="KW-0812">Transmembrane</keyword>
<dbReference type="OrthoDB" id="2575973at2759"/>
<keyword evidence="1" id="KW-0472">Membrane</keyword>
<proteinExistence type="predicted"/>
<sequence>MKFGYIASLLLAVTVGTSAVSVQPRDDNSDIMAVLQDFQATTETILPQITAFAQSGNATAADVMPLIGELNTAAHTAIDALTDIRSSTNGAVRPSDPEVANIMSSTLNDITTTLSAAKASIPGLDAQIVALDDPITTILMLLEGLVMGTLTLIGISVVGVSVLLLTLGLGLVLATLGL</sequence>
<reference evidence="3 4" key="1">
    <citation type="journal article" date="2016" name="Mol. Biol. Evol.">
        <title>Comparative Genomics of Early-Diverging Mushroom-Forming Fungi Provides Insights into the Origins of Lignocellulose Decay Capabilities.</title>
        <authorList>
            <person name="Nagy L.G."/>
            <person name="Riley R."/>
            <person name="Tritt A."/>
            <person name="Adam C."/>
            <person name="Daum C."/>
            <person name="Floudas D."/>
            <person name="Sun H."/>
            <person name="Yadav J.S."/>
            <person name="Pangilinan J."/>
            <person name="Larsson K.H."/>
            <person name="Matsuura K."/>
            <person name="Barry K."/>
            <person name="Labutti K."/>
            <person name="Kuo R."/>
            <person name="Ohm R.A."/>
            <person name="Bhattacharya S.S."/>
            <person name="Shirouzu T."/>
            <person name="Yoshinaga Y."/>
            <person name="Martin F.M."/>
            <person name="Grigoriev I.V."/>
            <person name="Hibbett D.S."/>
        </authorList>
    </citation>
    <scope>NUCLEOTIDE SEQUENCE [LARGE SCALE GENOMIC DNA]</scope>
    <source>
        <strain evidence="3 4">HHB12029</strain>
    </source>
</reference>
<dbReference type="AlphaFoldDB" id="A0A165FP21"/>
<gene>
    <name evidence="3" type="ORF">EXIGLDRAFT_751236</name>
</gene>
<feature type="chain" id="PRO_5007857786" description="Sc15 protein" evidence="2">
    <location>
        <begin position="20"/>
        <end position="178"/>
    </location>
</feature>
<organism evidence="3 4">
    <name type="scientific">Exidia glandulosa HHB12029</name>
    <dbReference type="NCBI Taxonomy" id="1314781"/>
    <lineage>
        <taxon>Eukaryota</taxon>
        <taxon>Fungi</taxon>
        <taxon>Dikarya</taxon>
        <taxon>Basidiomycota</taxon>
        <taxon>Agaricomycotina</taxon>
        <taxon>Agaricomycetes</taxon>
        <taxon>Auriculariales</taxon>
        <taxon>Exidiaceae</taxon>
        <taxon>Exidia</taxon>
    </lineage>
</organism>
<keyword evidence="1" id="KW-1133">Transmembrane helix</keyword>
<evidence type="ECO:0008006" key="5">
    <source>
        <dbReference type="Google" id="ProtNLM"/>
    </source>
</evidence>
<feature type="transmembrane region" description="Helical" evidence="1">
    <location>
        <begin position="150"/>
        <end position="176"/>
    </location>
</feature>
<protein>
    <recommendedName>
        <fullName evidence="5">Sc15 protein</fullName>
    </recommendedName>
</protein>
<feature type="signal peptide" evidence="2">
    <location>
        <begin position="1"/>
        <end position="19"/>
    </location>
</feature>
<name>A0A165FP21_EXIGL</name>
<keyword evidence="2" id="KW-0732">Signal</keyword>
<dbReference type="InParanoid" id="A0A165FP21"/>
<evidence type="ECO:0000256" key="1">
    <source>
        <dbReference type="SAM" id="Phobius"/>
    </source>
</evidence>
<evidence type="ECO:0000256" key="2">
    <source>
        <dbReference type="SAM" id="SignalP"/>
    </source>
</evidence>
<evidence type="ECO:0000313" key="4">
    <source>
        <dbReference type="Proteomes" id="UP000077266"/>
    </source>
</evidence>
<dbReference type="EMBL" id="KV426076">
    <property type="protein sequence ID" value="KZV89303.1"/>
    <property type="molecule type" value="Genomic_DNA"/>
</dbReference>
<dbReference type="Proteomes" id="UP000077266">
    <property type="component" value="Unassembled WGS sequence"/>
</dbReference>
<keyword evidence="4" id="KW-1185">Reference proteome</keyword>